<evidence type="ECO:0000313" key="2">
    <source>
        <dbReference type="Proteomes" id="UP000001916"/>
    </source>
</evidence>
<dbReference type="HOGENOM" id="CLU_1610008_0_0_0"/>
<keyword evidence="2" id="KW-1185">Reference proteome</keyword>
<organism evidence="1 2">
    <name type="scientific">Allomeiothermus silvanus (strain ATCC 700542 / DSM 9946 / NBRC 106475 / NCIMB 13440 / VI-R2)</name>
    <name type="common">Thermus silvanus</name>
    <dbReference type="NCBI Taxonomy" id="526227"/>
    <lineage>
        <taxon>Bacteria</taxon>
        <taxon>Thermotogati</taxon>
        <taxon>Deinococcota</taxon>
        <taxon>Deinococci</taxon>
        <taxon>Thermales</taxon>
        <taxon>Thermaceae</taxon>
        <taxon>Allomeiothermus</taxon>
    </lineage>
</organism>
<name>D7BJR7_ALLS1</name>
<gene>
    <name evidence="1" type="ORF">Mesil_3633</name>
</gene>
<protein>
    <submittedName>
        <fullName evidence="1">Uncharacterized protein</fullName>
    </submittedName>
</protein>
<accession>D7BJR7</accession>
<dbReference type="RefSeq" id="WP_013159897.1">
    <property type="nucleotide sequence ID" value="NC_014214.1"/>
</dbReference>
<evidence type="ECO:0000313" key="1">
    <source>
        <dbReference type="EMBL" id="ADH65423.1"/>
    </source>
</evidence>
<reference evidence="1 2" key="1">
    <citation type="journal article" date="2010" name="Stand. Genomic Sci.">
        <title>Complete genome sequence of Meiothermus silvanus type strain (VI-R2).</title>
        <authorList>
            <person name="Sikorski J."/>
            <person name="Tindall B.J."/>
            <person name="Lowry S."/>
            <person name="Lucas S."/>
            <person name="Nolan M."/>
            <person name="Copeland A."/>
            <person name="Glavina Del Rio T."/>
            <person name="Tice H."/>
            <person name="Cheng J.F."/>
            <person name="Han C."/>
            <person name="Pitluck S."/>
            <person name="Liolios K."/>
            <person name="Ivanova N."/>
            <person name="Mavromatis K."/>
            <person name="Mikhailova N."/>
            <person name="Pati A."/>
            <person name="Goodwin L."/>
            <person name="Chen A."/>
            <person name="Palaniappan K."/>
            <person name="Land M."/>
            <person name="Hauser L."/>
            <person name="Chang Y.J."/>
            <person name="Jeffries C.D."/>
            <person name="Rohde M."/>
            <person name="Goker M."/>
            <person name="Woyke T."/>
            <person name="Bristow J."/>
            <person name="Eisen J.A."/>
            <person name="Markowitz V."/>
            <person name="Hugenholtz P."/>
            <person name="Kyrpides N.C."/>
            <person name="Klenk H.P."/>
            <person name="Lapidus A."/>
        </authorList>
    </citation>
    <scope>NUCLEOTIDE SEQUENCE [LARGE SCALE GENOMIC DNA]</scope>
    <source>
        <strain evidence="2">ATCC 700542 / DSM 9946 / VI-R2</strain>
        <plasmid evidence="2">Plasmid pMESIL02</plasmid>
    </source>
</reference>
<dbReference type="KEGG" id="msv:Mesil_3633"/>
<keyword evidence="1" id="KW-0614">Plasmid</keyword>
<dbReference type="EMBL" id="CP002044">
    <property type="protein sequence ID" value="ADH65423.1"/>
    <property type="molecule type" value="Genomic_DNA"/>
</dbReference>
<proteinExistence type="predicted"/>
<sequence length="176" mass="19874">MLRVAESPQEALACDQALSLSQFQRRWPGLDPTALPGAVLLEREVAEITKARPRTVAFVALEALQEAEGFALRHLAGVAEMRYALGARPQDWQTDAAAVHLDATPDALWWSPEGVAAIEYDIRYNRDLVLRKAQDYRRIYVRQYWGATRLSRVQYLQRLLGPDPHTRVLLAPWLGG</sequence>
<dbReference type="OrthoDB" id="34382at2"/>
<dbReference type="AlphaFoldDB" id="D7BJR7"/>
<geneLocation type="plasmid" evidence="1 2">
    <name>pMESIL02</name>
</geneLocation>
<dbReference type="Proteomes" id="UP000001916">
    <property type="component" value="Plasmid pMESIL02"/>
</dbReference>